<reference evidence="7 8" key="1">
    <citation type="submission" date="2015-05" db="EMBL/GenBank/DDBJ databases">
        <title>Draft genome sequence of Microvirga vignae strain BR3299, a novel nitrogen fixing bacteria isolated from Brazil semi-aired region.</title>
        <authorList>
            <person name="Zilli J.E."/>
            <person name="Passos S.R."/>
            <person name="Leite J."/>
            <person name="Baldani J.I."/>
            <person name="Xavier G.R."/>
            <person name="Rumjaneck N.G."/>
            <person name="Simoes-Araujo J.L."/>
        </authorList>
    </citation>
    <scope>NUCLEOTIDE SEQUENCE [LARGE SCALE GENOMIC DNA]</scope>
    <source>
        <strain evidence="7 8">BR3299</strain>
    </source>
</reference>
<feature type="transmembrane region" description="Helical" evidence="5">
    <location>
        <begin position="92"/>
        <end position="110"/>
    </location>
</feature>
<evidence type="ECO:0000256" key="4">
    <source>
        <dbReference type="ARBA" id="ARBA00023136"/>
    </source>
</evidence>
<dbReference type="InterPro" id="IPR051533">
    <property type="entry name" value="WaaL-like"/>
</dbReference>
<keyword evidence="4 5" id="KW-0472">Membrane</keyword>
<dbReference type="GO" id="GO:0016020">
    <property type="term" value="C:membrane"/>
    <property type="evidence" value="ECO:0007669"/>
    <property type="project" value="UniProtKB-SubCell"/>
</dbReference>
<feature type="transmembrane region" description="Helical" evidence="5">
    <location>
        <begin position="193"/>
        <end position="209"/>
    </location>
</feature>
<evidence type="ECO:0000256" key="2">
    <source>
        <dbReference type="ARBA" id="ARBA00022692"/>
    </source>
</evidence>
<feature type="transmembrane region" description="Helical" evidence="5">
    <location>
        <begin position="328"/>
        <end position="351"/>
    </location>
</feature>
<feature type="transmembrane region" description="Helical" evidence="5">
    <location>
        <begin position="68"/>
        <end position="86"/>
    </location>
</feature>
<dbReference type="EMBL" id="LCYG01000020">
    <property type="protein sequence ID" value="KLK93402.1"/>
    <property type="molecule type" value="Genomic_DNA"/>
</dbReference>
<evidence type="ECO:0000256" key="3">
    <source>
        <dbReference type="ARBA" id="ARBA00022989"/>
    </source>
</evidence>
<feature type="transmembrane region" description="Helical" evidence="5">
    <location>
        <begin position="44"/>
        <end position="61"/>
    </location>
</feature>
<dbReference type="PANTHER" id="PTHR37422">
    <property type="entry name" value="TEICHURONIC ACID BIOSYNTHESIS PROTEIN TUAE"/>
    <property type="match status" value="1"/>
</dbReference>
<dbReference type="PATRIC" id="fig|1225564.3.peg.2351"/>
<keyword evidence="8" id="KW-1185">Reference proteome</keyword>
<feature type="transmembrane region" description="Helical" evidence="5">
    <location>
        <begin position="12"/>
        <end position="29"/>
    </location>
</feature>
<dbReference type="Proteomes" id="UP000035489">
    <property type="component" value="Unassembled WGS sequence"/>
</dbReference>
<dbReference type="Pfam" id="PF04932">
    <property type="entry name" value="Wzy_C"/>
    <property type="match status" value="1"/>
</dbReference>
<proteinExistence type="predicted"/>
<feature type="domain" description="O-antigen ligase-related" evidence="6">
    <location>
        <begin position="201"/>
        <end position="339"/>
    </location>
</feature>
<gene>
    <name evidence="7" type="ORF">AA309_08710</name>
</gene>
<feature type="transmembrane region" description="Helical" evidence="5">
    <location>
        <begin position="363"/>
        <end position="385"/>
    </location>
</feature>
<feature type="transmembrane region" description="Helical" evidence="5">
    <location>
        <begin position="171"/>
        <end position="188"/>
    </location>
</feature>
<evidence type="ECO:0000313" key="8">
    <source>
        <dbReference type="Proteomes" id="UP000035489"/>
    </source>
</evidence>
<organism evidence="7 8">
    <name type="scientific">Microvirga vignae</name>
    <dbReference type="NCBI Taxonomy" id="1225564"/>
    <lineage>
        <taxon>Bacteria</taxon>
        <taxon>Pseudomonadati</taxon>
        <taxon>Pseudomonadota</taxon>
        <taxon>Alphaproteobacteria</taxon>
        <taxon>Hyphomicrobiales</taxon>
        <taxon>Methylobacteriaceae</taxon>
        <taxon>Microvirga</taxon>
    </lineage>
</organism>
<dbReference type="RefSeq" id="WP_047188605.1">
    <property type="nucleotide sequence ID" value="NZ_LCYG01000020.1"/>
</dbReference>
<dbReference type="InterPro" id="IPR007016">
    <property type="entry name" value="O-antigen_ligase-rel_domated"/>
</dbReference>
<evidence type="ECO:0000256" key="5">
    <source>
        <dbReference type="SAM" id="Phobius"/>
    </source>
</evidence>
<keyword evidence="3 5" id="KW-1133">Transmembrane helix</keyword>
<keyword evidence="2 5" id="KW-0812">Transmembrane</keyword>
<sequence length="432" mass="46999">MNSIFRLVEKIYAVTALFFMTGSLIAIMSPDELAVGVDGAGSPHYRMLGLAIGGVAFLLLAMRPKALLRYWIVFIPVLVAVASISWSVSPGVAFRRCGSLIITTVFAIWLGERFTTRTIMNLLLGAMALVCISSYVSIFAFPNFGIHNPTNTINPSHFGAWRGMLGHKNDFGRMLALASTIFLVAFLIRQKWRWVYLTGWLSAIALIGGSHSGQAVVLAILPAIGLIMLLWLRGMPLQFRSLVIIVTLPIGLFVSLISNVIVTEVLNILGKDPTLTGRSDIWSAALSSLGNNIFLGGGYGTGWEMIAAGVFMRMGGTMTHAHNGYLDLLLDVGVFGLSITLAFYAILVFKLRRILLSPKQTEAVALGLVVLIFIISGNWVASFLLQYNSIYWVLPVLLYVKLTQIETAASQQVLPVQINIPLGSGKYGPMTS</sequence>
<feature type="transmembrane region" description="Helical" evidence="5">
    <location>
        <begin position="215"/>
        <end position="232"/>
    </location>
</feature>
<evidence type="ECO:0000256" key="1">
    <source>
        <dbReference type="ARBA" id="ARBA00004141"/>
    </source>
</evidence>
<protein>
    <recommendedName>
        <fullName evidence="6">O-antigen ligase-related domain-containing protein</fullName>
    </recommendedName>
</protein>
<dbReference type="STRING" id="1225564.AA309_08710"/>
<dbReference type="AlphaFoldDB" id="A0A0H1RLA2"/>
<comment type="subcellular location">
    <subcellularLocation>
        <location evidence="1">Membrane</location>
        <topology evidence="1">Multi-pass membrane protein</topology>
    </subcellularLocation>
</comment>
<feature type="transmembrane region" description="Helical" evidence="5">
    <location>
        <begin position="122"/>
        <end position="141"/>
    </location>
</feature>
<evidence type="ECO:0000259" key="6">
    <source>
        <dbReference type="Pfam" id="PF04932"/>
    </source>
</evidence>
<dbReference type="OrthoDB" id="4391260at2"/>
<comment type="caution">
    <text evidence="7">The sequence shown here is derived from an EMBL/GenBank/DDBJ whole genome shotgun (WGS) entry which is preliminary data.</text>
</comment>
<feature type="transmembrane region" description="Helical" evidence="5">
    <location>
        <begin position="239"/>
        <end position="262"/>
    </location>
</feature>
<name>A0A0H1RLA2_9HYPH</name>
<evidence type="ECO:0000313" key="7">
    <source>
        <dbReference type="EMBL" id="KLK93402.1"/>
    </source>
</evidence>
<dbReference type="PANTHER" id="PTHR37422:SF13">
    <property type="entry name" value="LIPOPOLYSACCHARIDE BIOSYNTHESIS PROTEIN PA4999-RELATED"/>
    <property type="match status" value="1"/>
</dbReference>
<accession>A0A0H1RLA2</accession>